<accession>A0ABQ0JWC5</accession>
<dbReference type="Gene3D" id="3.40.720.10">
    <property type="entry name" value="Alkaline Phosphatase, subunit A"/>
    <property type="match status" value="2"/>
</dbReference>
<evidence type="ECO:0000256" key="1">
    <source>
        <dbReference type="SAM" id="MobiDB-lite"/>
    </source>
</evidence>
<feature type="region of interest" description="Disordered" evidence="1">
    <location>
        <begin position="523"/>
        <end position="542"/>
    </location>
</feature>
<dbReference type="PANTHER" id="PTHR10151:SF120">
    <property type="entry name" value="BIS(5'-ADENOSYL)-TRIPHOSPHATASE"/>
    <property type="match status" value="1"/>
</dbReference>
<dbReference type="InterPro" id="IPR002591">
    <property type="entry name" value="Phosphodiest/P_Trfase"/>
</dbReference>
<dbReference type="RefSeq" id="WP_052563133.1">
    <property type="nucleotide sequence ID" value="NZ_BAFN01000001.1"/>
</dbReference>
<gene>
    <name evidence="2" type="ORF">BROSI_A1588</name>
</gene>
<dbReference type="PANTHER" id="PTHR10151">
    <property type="entry name" value="ECTONUCLEOTIDE PYROPHOSPHATASE/PHOSPHODIESTERASE"/>
    <property type="match status" value="1"/>
</dbReference>
<dbReference type="Pfam" id="PF01663">
    <property type="entry name" value="Phosphodiest"/>
    <property type="match status" value="1"/>
</dbReference>
<dbReference type="InterPro" id="IPR017850">
    <property type="entry name" value="Alkaline_phosphatase_core_sf"/>
</dbReference>
<name>A0ABQ0JWC5_9BACT</name>
<evidence type="ECO:0000313" key="2">
    <source>
        <dbReference type="EMBL" id="GAN33071.1"/>
    </source>
</evidence>
<evidence type="ECO:0000313" key="3">
    <source>
        <dbReference type="Proteomes" id="UP000032309"/>
    </source>
</evidence>
<proteinExistence type="predicted"/>
<evidence type="ECO:0008006" key="4">
    <source>
        <dbReference type="Google" id="ProtNLM"/>
    </source>
</evidence>
<protein>
    <recommendedName>
        <fullName evidence="4">Type I phosphodiesterase/nucleotide pyrophosphatase</fullName>
    </recommendedName>
</protein>
<dbReference type="EMBL" id="BAFN01000001">
    <property type="protein sequence ID" value="GAN33071.1"/>
    <property type="molecule type" value="Genomic_DNA"/>
</dbReference>
<keyword evidence="3" id="KW-1185">Reference proteome</keyword>
<dbReference type="SUPFAM" id="SSF53649">
    <property type="entry name" value="Alkaline phosphatase-like"/>
    <property type="match status" value="1"/>
</dbReference>
<feature type="compositionally biased region" description="Basic and acidic residues" evidence="1">
    <location>
        <begin position="530"/>
        <end position="542"/>
    </location>
</feature>
<comment type="caution">
    <text evidence="2">The sequence shown here is derived from an EMBL/GenBank/DDBJ whole genome shotgun (WGS) entry which is preliminary data.</text>
</comment>
<organism evidence="2 3">
    <name type="scientific">Candidatus Brocadia sinica JPN1</name>
    <dbReference type="NCBI Taxonomy" id="1197129"/>
    <lineage>
        <taxon>Bacteria</taxon>
        <taxon>Pseudomonadati</taxon>
        <taxon>Planctomycetota</taxon>
        <taxon>Candidatus Brocadiia</taxon>
        <taxon>Candidatus Brocadiales</taxon>
        <taxon>Candidatus Brocadiaceae</taxon>
        <taxon>Candidatus Brocadia</taxon>
    </lineage>
</organism>
<reference evidence="3" key="1">
    <citation type="journal article" date="2015" name="Genome Announc.">
        <title>Draft Genome Sequence of an Anaerobic Ammonium-Oxidizing Bacterium, "Candidatus Brocadia sinica".</title>
        <authorList>
            <person name="Oshiki M."/>
            <person name="Shinyako-Hata K."/>
            <person name="Satoh H."/>
            <person name="Okabe S."/>
        </authorList>
    </citation>
    <scope>NUCLEOTIDE SEQUENCE [LARGE SCALE GENOMIC DNA]</scope>
    <source>
        <strain evidence="3">JPN1</strain>
    </source>
</reference>
<dbReference type="Proteomes" id="UP000032309">
    <property type="component" value="Unassembled WGS sequence"/>
</dbReference>
<sequence length="556" mass="64148">MKKDKIFVIGIDSGTFDVITPLAKEGHLPNFTRLVKEGCSGALESTIPPVTPPAWVSFMTGKNPGKHGVFDFYASPFFGYERPVLHSGYIKARTIWSLLSEANKKIGVINVPITYPPEKVNGFIIPGLQFGLDVNCGFTHPPELIKKIKEKFGEYHVAYGNLMGVYSHELDNYIAQWDRIHKKREEVLFYLMDEYSWDFFMVVFSSIDLIQHRFWKYSDKTHPRYDPDKAKKYASVIPDFYKKIDTSIGKILDRLNDSTKVVVVSDHGMGPEHKAFYLNKWLMKEGLLRLKRGFFPFLRFKLPHIVYKVLKKLKHPGIEWTIPMNSYRVLKDLVDPRDGLKLSYFIDWTRTKAYAANYTEQGLYINLKGREPMGIVEPGSEYEEIRDFIRDKMYQIVDPETGQKVFDKIYKKEEIYHGPYINHAPDLSFVMRGGTYLSHREIHYKKLFRTDDRNSATHRMNGIFIIKGDGIKKNVTLEGCKIIDVAPTILYATGLPVPDDMDGKVLIDAFERKFINEYPIQYSSTSETSPSHDKGIYSGEESEKIKESLRDLGYIG</sequence>